<evidence type="ECO:0000313" key="3">
    <source>
        <dbReference type="EMBL" id="CAL4787172.1"/>
    </source>
</evidence>
<name>A0A9P1G6S5_9DINO</name>
<reference evidence="2" key="1">
    <citation type="submission" date="2022-10" db="EMBL/GenBank/DDBJ databases">
        <authorList>
            <person name="Chen Y."/>
            <person name="Dougan E. K."/>
            <person name="Chan C."/>
            <person name="Rhodes N."/>
            <person name="Thang M."/>
        </authorList>
    </citation>
    <scope>NUCLEOTIDE SEQUENCE</scope>
</reference>
<feature type="compositionally biased region" description="Basic residues" evidence="1">
    <location>
        <begin position="566"/>
        <end position="576"/>
    </location>
</feature>
<dbReference type="EMBL" id="CAMXCT020002688">
    <property type="protein sequence ID" value="CAL1153235.1"/>
    <property type="molecule type" value="Genomic_DNA"/>
</dbReference>
<keyword evidence="4" id="KW-1185">Reference proteome</keyword>
<gene>
    <name evidence="2" type="ORF">C1SCF055_LOCUS26026</name>
</gene>
<accession>A0A9P1G6S5</accession>
<protein>
    <submittedName>
        <fullName evidence="3">C3H1-type domain-containing protein</fullName>
    </submittedName>
</protein>
<reference evidence="3 4" key="2">
    <citation type="submission" date="2024-05" db="EMBL/GenBank/DDBJ databases">
        <authorList>
            <person name="Chen Y."/>
            <person name="Shah S."/>
            <person name="Dougan E. K."/>
            <person name="Thang M."/>
            <person name="Chan C."/>
        </authorList>
    </citation>
    <scope>NUCLEOTIDE SEQUENCE [LARGE SCALE GENOMIC DNA]</scope>
</reference>
<feature type="region of interest" description="Disordered" evidence="1">
    <location>
        <begin position="451"/>
        <end position="576"/>
    </location>
</feature>
<feature type="compositionally biased region" description="Polar residues" evidence="1">
    <location>
        <begin position="506"/>
        <end position="544"/>
    </location>
</feature>
<dbReference type="EMBL" id="CAMXCT030002688">
    <property type="protein sequence ID" value="CAL4787172.1"/>
    <property type="molecule type" value="Genomic_DNA"/>
</dbReference>
<evidence type="ECO:0000256" key="1">
    <source>
        <dbReference type="SAM" id="MobiDB-lite"/>
    </source>
</evidence>
<dbReference type="AlphaFoldDB" id="A0A9P1G6S5"/>
<evidence type="ECO:0000313" key="2">
    <source>
        <dbReference type="EMBL" id="CAI3999860.1"/>
    </source>
</evidence>
<feature type="region of interest" description="Disordered" evidence="1">
    <location>
        <begin position="415"/>
        <end position="439"/>
    </location>
</feature>
<feature type="region of interest" description="Disordered" evidence="1">
    <location>
        <begin position="73"/>
        <end position="103"/>
    </location>
</feature>
<dbReference type="EMBL" id="CAMXCT010002688">
    <property type="protein sequence ID" value="CAI3999860.1"/>
    <property type="molecule type" value="Genomic_DNA"/>
</dbReference>
<feature type="compositionally biased region" description="Acidic residues" evidence="1">
    <location>
        <begin position="451"/>
        <end position="476"/>
    </location>
</feature>
<feature type="non-terminal residue" evidence="2">
    <location>
        <position position="1"/>
    </location>
</feature>
<evidence type="ECO:0000313" key="4">
    <source>
        <dbReference type="Proteomes" id="UP001152797"/>
    </source>
</evidence>
<comment type="caution">
    <text evidence="2">The sequence shown here is derived from an EMBL/GenBank/DDBJ whole genome shotgun (WGS) entry which is preliminary data.</text>
</comment>
<organism evidence="2">
    <name type="scientific">Cladocopium goreaui</name>
    <dbReference type="NCBI Taxonomy" id="2562237"/>
    <lineage>
        <taxon>Eukaryota</taxon>
        <taxon>Sar</taxon>
        <taxon>Alveolata</taxon>
        <taxon>Dinophyceae</taxon>
        <taxon>Suessiales</taxon>
        <taxon>Symbiodiniaceae</taxon>
        <taxon>Cladocopium</taxon>
    </lineage>
</organism>
<proteinExistence type="predicted"/>
<dbReference type="Proteomes" id="UP001152797">
    <property type="component" value="Unassembled WGS sequence"/>
</dbReference>
<sequence>MKFEPTTEPGIFLGYVIHPGFHWRKEFAVASLKQINDADFDQSVTVLRVLKISVPEKIEFPCRKRADAIRDGSLKPNQLCDEQDALPPPEEQDAQPVREPGTVWTSPSEACAVAGRPAILERITQWEAVVNTLKAAIAVATWDDPQVLLREMEGCRLPLANIVEPMLGGGNAEGAYDTLAEVYKNTPDGFLAMCPYPPGGEVDLLIVSDSSLALVPDPQAGKASCFSGGDLLKPWGDIRGIYTKMLWGKGLNHMVQYIPEAIDDIESTNRAHGRPEQKNYPNLTILKAAYQLEIDSNVSSPKDLPQRPDPEKLMLDADVEIFNWVLQAEESATASADREVESWMRDIPEEDQALEPMHIDNADSDDEAVKVKALTMDDRILARRKGLSEEHDQEWQDATYAAEDEDEDFKGWDLIEDDKRPPGVVASDPVHEEEKELDLDDLETVASVEIVDEEEFHDAEEGQAEPIDDDDDDDMAVIDKVSAMQASKSDARGDPEPMEVDDQGNKMVQSTASAKTWKTEMAQSSSSAKTWKTDMAQSTSSAKTWRTDTTAAASAGATPSDPTSKLKPKKKAMPKRLKVVDEGHGPSAEQFDTSKFASAQDLVWIEPDNMAGVPVRKVDYGRLGSISHAMSDYLRGHRMFHRRPSPEIRRTDLSMDFKALVRHLQGDFAHLREEEVLMVVRNSPMRRFRVQVNGLSSGKLRWTPVRIRAIQGHRAFLVEQGGMSSMIKTMFTFDENFDQTKIDDPSVHPAFSAMPE</sequence>
<feature type="compositionally biased region" description="Low complexity" evidence="1">
    <location>
        <begin position="547"/>
        <end position="565"/>
    </location>
</feature>